<organism evidence="1 2">
    <name type="scientific">Kribbella aluminosa</name>
    <dbReference type="NCBI Taxonomy" id="416017"/>
    <lineage>
        <taxon>Bacteria</taxon>
        <taxon>Bacillati</taxon>
        <taxon>Actinomycetota</taxon>
        <taxon>Actinomycetes</taxon>
        <taxon>Propionibacteriales</taxon>
        <taxon>Kribbellaceae</taxon>
        <taxon>Kribbella</taxon>
    </lineage>
</organism>
<dbReference type="EMBL" id="JAGINT010000001">
    <property type="protein sequence ID" value="MBP2352210.1"/>
    <property type="molecule type" value="Genomic_DNA"/>
</dbReference>
<accession>A0ABS4UKS4</accession>
<dbReference type="RefSeq" id="WP_209695001.1">
    <property type="nucleotide sequence ID" value="NZ_BAAAVU010000009.1"/>
</dbReference>
<name>A0ABS4UKS4_9ACTN</name>
<evidence type="ECO:0000313" key="1">
    <source>
        <dbReference type="EMBL" id="MBP2352210.1"/>
    </source>
</evidence>
<keyword evidence="2" id="KW-1185">Reference proteome</keyword>
<gene>
    <name evidence="1" type="ORF">JOF29_003293</name>
</gene>
<proteinExistence type="predicted"/>
<protein>
    <submittedName>
        <fullName evidence="1">Uncharacterized protein</fullName>
    </submittedName>
</protein>
<evidence type="ECO:0000313" key="2">
    <source>
        <dbReference type="Proteomes" id="UP000755585"/>
    </source>
</evidence>
<sequence>MTDYTTQDRMRELIDGGEAKPMLVGMEVGPTFYDGRWWYVPVEAAEDADYRPADPEQAESFDKLSRRAEAVDRVQAELDERR</sequence>
<dbReference type="Proteomes" id="UP000755585">
    <property type="component" value="Unassembled WGS sequence"/>
</dbReference>
<reference evidence="1 2" key="1">
    <citation type="submission" date="2021-03" db="EMBL/GenBank/DDBJ databases">
        <title>Sequencing the genomes of 1000 actinobacteria strains.</title>
        <authorList>
            <person name="Klenk H.-P."/>
        </authorList>
    </citation>
    <scope>NUCLEOTIDE SEQUENCE [LARGE SCALE GENOMIC DNA]</scope>
    <source>
        <strain evidence="1 2">DSM 18824</strain>
    </source>
</reference>
<comment type="caution">
    <text evidence="1">The sequence shown here is derived from an EMBL/GenBank/DDBJ whole genome shotgun (WGS) entry which is preliminary data.</text>
</comment>